<dbReference type="AlphaFoldDB" id="A0A6N8J1F4"/>
<dbReference type="OrthoDB" id="647632at2"/>
<keyword evidence="2" id="KW-1185">Reference proteome</keyword>
<organism evidence="1 2">
    <name type="scientific">Chitinophaga oryziterrae</name>
    <dbReference type="NCBI Taxonomy" id="1031224"/>
    <lineage>
        <taxon>Bacteria</taxon>
        <taxon>Pseudomonadati</taxon>
        <taxon>Bacteroidota</taxon>
        <taxon>Chitinophagia</taxon>
        <taxon>Chitinophagales</taxon>
        <taxon>Chitinophagaceae</taxon>
        <taxon>Chitinophaga</taxon>
    </lineage>
</organism>
<name>A0A6N8J1F4_9BACT</name>
<dbReference type="EMBL" id="WRXO01000001">
    <property type="protein sequence ID" value="MVT39000.1"/>
    <property type="molecule type" value="Genomic_DNA"/>
</dbReference>
<sequence length="247" mass="28464">MNRTIARILILFCFMLRFSFYPLLYAQSILRPGDKTINYALLKSCSNTYKGVIYDSLGKKIMEMMVIDMITIDTVKGLLTRSQHQYFPGGFERYDSTVADLKTLSPIRMRMVTNPPVMQMDLAFNNIAVHAVVHKNNTYTDTTHKIDAGYFDSNLFEYLIGFLPYKDGYAASINLYTFEKNGADPHQIEYVGEDFLPGSTSFSHIVKVTRNDNNKKVTEYSWYDSLTGTFLRFIMPFRNGLFVMNKI</sequence>
<dbReference type="Proteomes" id="UP000468388">
    <property type="component" value="Unassembled WGS sequence"/>
</dbReference>
<evidence type="ECO:0008006" key="3">
    <source>
        <dbReference type="Google" id="ProtNLM"/>
    </source>
</evidence>
<protein>
    <recommendedName>
        <fullName evidence="3">DUF3108 domain-containing protein</fullName>
    </recommendedName>
</protein>
<reference evidence="1 2" key="1">
    <citation type="submission" date="2019-12" db="EMBL/GenBank/DDBJ databases">
        <title>The draft genomic sequence of strain Chitinophaga oryziterrae JCM 16595.</title>
        <authorList>
            <person name="Zhang X."/>
        </authorList>
    </citation>
    <scope>NUCLEOTIDE SEQUENCE [LARGE SCALE GENOMIC DNA]</scope>
    <source>
        <strain evidence="1 2">JCM 16595</strain>
    </source>
</reference>
<evidence type="ECO:0000313" key="2">
    <source>
        <dbReference type="Proteomes" id="UP000468388"/>
    </source>
</evidence>
<accession>A0A6N8J1F4</accession>
<proteinExistence type="predicted"/>
<evidence type="ECO:0000313" key="1">
    <source>
        <dbReference type="EMBL" id="MVT39000.1"/>
    </source>
</evidence>
<dbReference type="InterPro" id="IPR021457">
    <property type="entry name" value="DUF3108"/>
</dbReference>
<dbReference type="RefSeq" id="WP_157297708.1">
    <property type="nucleotide sequence ID" value="NZ_BAAAZB010000005.1"/>
</dbReference>
<gene>
    <name evidence="1" type="ORF">GO495_00265</name>
</gene>
<dbReference type="Pfam" id="PF11306">
    <property type="entry name" value="DUF3108"/>
    <property type="match status" value="1"/>
</dbReference>
<comment type="caution">
    <text evidence="1">The sequence shown here is derived from an EMBL/GenBank/DDBJ whole genome shotgun (WGS) entry which is preliminary data.</text>
</comment>